<keyword evidence="5" id="KW-1185">Reference proteome</keyword>
<dbReference type="Pfam" id="PF01516">
    <property type="entry name" value="Orbi_VP6"/>
    <property type="match status" value="1"/>
</dbReference>
<feature type="compositionally biased region" description="Basic and acidic residues" evidence="3">
    <location>
        <begin position="22"/>
        <end position="50"/>
    </location>
</feature>
<evidence type="ECO:0000256" key="1">
    <source>
        <dbReference type="ARBA" id="ARBA00004328"/>
    </source>
</evidence>
<protein>
    <submittedName>
        <fullName evidence="4">VP6</fullName>
    </submittedName>
</protein>
<dbReference type="GeneID" id="37618743"/>
<feature type="compositionally biased region" description="Basic and acidic residues" evidence="3">
    <location>
        <begin position="66"/>
        <end position="76"/>
    </location>
</feature>
<comment type="subcellular location">
    <subcellularLocation>
        <location evidence="1">Virion</location>
    </subcellularLocation>
</comment>
<evidence type="ECO:0000313" key="4">
    <source>
        <dbReference type="EMBL" id="AFX73384.1"/>
    </source>
</evidence>
<accession>W5QLW6</accession>
<dbReference type="PRINTS" id="PR00902">
    <property type="entry name" value="VP6CAPSID"/>
</dbReference>
<organism evidence="4 5">
    <name type="scientific">Lebombo virus</name>
    <dbReference type="NCBI Taxonomy" id="40057"/>
    <lineage>
        <taxon>Viruses</taxon>
        <taxon>Riboviria</taxon>
        <taxon>Orthornavirae</taxon>
        <taxon>Duplornaviricota</taxon>
        <taxon>Resentoviricetes</taxon>
        <taxon>Reovirales</taxon>
        <taxon>Sedoreoviridae</taxon>
        <taxon>Orbivirus</taxon>
        <taxon>Orbivirus lebomboense</taxon>
    </lineage>
</organism>
<proteinExistence type="predicted"/>
<dbReference type="KEGG" id="vg:37618743"/>
<name>W5QLW6_9REOV</name>
<feature type="compositionally biased region" description="Gly residues" evidence="3">
    <location>
        <begin position="129"/>
        <end position="146"/>
    </location>
</feature>
<evidence type="ECO:0000313" key="5">
    <source>
        <dbReference type="Proteomes" id="UP000119730"/>
    </source>
</evidence>
<dbReference type="GO" id="GO:0005198">
    <property type="term" value="F:structural molecule activity"/>
    <property type="evidence" value="ECO:0007669"/>
    <property type="project" value="InterPro"/>
</dbReference>
<reference evidence="4 5" key="1">
    <citation type="submission" date="2012-02" db="EMBL/GenBank/DDBJ databases">
        <title>The genome sequences of Lebombo, Orungo and Changuinola viruses (genus Orbivirus, family Reoviridae).</title>
        <authorList>
            <person name="Attoui H."/>
            <person name="Mohd Jaafar F."/>
            <person name="Mertens P.P.C."/>
            <person name="Belhouchet M."/>
        </authorList>
    </citation>
    <scope>NUCLEOTIDE SEQUENCE [LARGE SCALE GENOMIC DNA]</scope>
    <source>
        <strain evidence="4">SAAR 3896</strain>
    </source>
</reference>
<evidence type="ECO:0000256" key="3">
    <source>
        <dbReference type="SAM" id="MobiDB-lite"/>
    </source>
</evidence>
<keyword evidence="2" id="KW-0946">Virion</keyword>
<dbReference type="EMBL" id="JQ610673">
    <property type="protein sequence ID" value="AFX73384.1"/>
    <property type="molecule type" value="Genomic_RNA"/>
</dbReference>
<sequence>MSSAYLLAPGDLILKATSELESRGIKIHIKEDKATEKGENSKDGEEKGVEQDVEVGSKAKQGGEGGEDRNGGKKSGDAANEGGGEDKDAKEGGGSITESADRKKLGSGDGLDARANRRFAVQDTSGKHQAGGGTAAGDEGQAGGCSGEKEEGVASSVATEAIADRLSQTINVNVPVWKKGMTLVILDMSAMKEIGLTKDDHYQQSDSLKSARAMDKSLKVQNVASKAKARMIFGGKDSDVPGATQLRESVIRHVSNRLEDVPKAIALFTAPTGDTGWKEVAKAAGKHPNIRAYVHTGEEDPIKPFLNLIDHI</sequence>
<dbReference type="OrthoDB" id="21921at10239"/>
<dbReference type="Proteomes" id="UP000119730">
    <property type="component" value="Genome"/>
</dbReference>
<dbReference type="GO" id="GO:0019028">
    <property type="term" value="C:viral capsid"/>
    <property type="evidence" value="ECO:0007669"/>
    <property type="project" value="InterPro"/>
</dbReference>
<evidence type="ECO:0000256" key="2">
    <source>
        <dbReference type="ARBA" id="ARBA00022844"/>
    </source>
</evidence>
<feature type="compositionally biased region" description="Basic and acidic residues" evidence="3">
    <location>
        <begin position="99"/>
        <end position="115"/>
    </location>
</feature>
<feature type="region of interest" description="Disordered" evidence="3">
    <location>
        <begin position="22"/>
        <end position="151"/>
    </location>
</feature>
<dbReference type="InterPro" id="IPR001399">
    <property type="entry name" value="Orbi_VP6"/>
</dbReference>
<dbReference type="RefSeq" id="YP_009507716.1">
    <property type="nucleotide sequence ID" value="NC_038603.1"/>
</dbReference>